<gene>
    <name evidence="1" type="ORF">DSO57_1011922</name>
</gene>
<keyword evidence="2" id="KW-1185">Reference proteome</keyword>
<reference evidence="1" key="1">
    <citation type="submission" date="2022-04" db="EMBL/GenBank/DDBJ databases">
        <title>Genome of the entomopathogenic fungus Entomophthora muscae.</title>
        <authorList>
            <person name="Elya C."/>
            <person name="Lovett B.R."/>
            <person name="Lee E."/>
            <person name="Macias A.M."/>
            <person name="Hajek A.E."/>
            <person name="De Bivort B.L."/>
            <person name="Kasson M.T."/>
            <person name="De Fine Licht H.H."/>
            <person name="Stajich J.E."/>
        </authorList>
    </citation>
    <scope>NUCLEOTIDE SEQUENCE</scope>
    <source>
        <strain evidence="1">Berkeley</strain>
    </source>
</reference>
<evidence type="ECO:0000313" key="1">
    <source>
        <dbReference type="EMBL" id="KAJ9070091.1"/>
    </source>
</evidence>
<dbReference type="Proteomes" id="UP001165960">
    <property type="component" value="Unassembled WGS sequence"/>
</dbReference>
<organism evidence="1 2">
    <name type="scientific">Entomophthora muscae</name>
    <dbReference type="NCBI Taxonomy" id="34485"/>
    <lineage>
        <taxon>Eukaryota</taxon>
        <taxon>Fungi</taxon>
        <taxon>Fungi incertae sedis</taxon>
        <taxon>Zoopagomycota</taxon>
        <taxon>Entomophthoromycotina</taxon>
        <taxon>Entomophthoromycetes</taxon>
        <taxon>Entomophthorales</taxon>
        <taxon>Entomophthoraceae</taxon>
        <taxon>Entomophthora</taxon>
    </lineage>
</organism>
<comment type="caution">
    <text evidence="1">The sequence shown here is derived from an EMBL/GenBank/DDBJ whole genome shotgun (WGS) entry which is preliminary data.</text>
</comment>
<proteinExistence type="predicted"/>
<dbReference type="EMBL" id="QTSX02003592">
    <property type="protein sequence ID" value="KAJ9070091.1"/>
    <property type="molecule type" value="Genomic_DNA"/>
</dbReference>
<evidence type="ECO:0000313" key="2">
    <source>
        <dbReference type="Proteomes" id="UP001165960"/>
    </source>
</evidence>
<protein>
    <submittedName>
        <fullName evidence="1">Uncharacterized protein</fullName>
    </submittedName>
</protein>
<sequence length="252" mass="28764">MVSFLILLSVASSCQESQDALHETGEFRTLVDMNTTGKHTVSTLVAQDCFWVDGCRSPMRSPMDLIPFPIPDTQQKICINKPSQRCLVIEDVYFDFDHPVQVSDPTMCQQGTPCLIQNIVDIKISTGVNSSTTLLLLEWLGIFERFLDIQIPRNFSLARIFKFKNATSIFILWFKPIYLVVAGSYQESKKDKIFSINFRAKLPLFNKAKYLNGIAGIEDLCSQHPSKNSNQIHTKYNKLVAIKDFYCRSKKY</sequence>
<accession>A0ACC2T6I7</accession>
<name>A0ACC2T6I7_9FUNG</name>